<comment type="similarity">
    <text evidence="1">Belongs to the cytochrome P450 family.</text>
</comment>
<dbReference type="PRINTS" id="PR00385">
    <property type="entry name" value="P450"/>
</dbReference>
<accession>A0A2T7PSY9</accession>
<dbReference type="EMBL" id="PZQS01000002">
    <property type="protein sequence ID" value="PVD36529.1"/>
    <property type="molecule type" value="Genomic_DNA"/>
</dbReference>
<dbReference type="InterPro" id="IPR036396">
    <property type="entry name" value="Cyt_P450_sf"/>
</dbReference>
<evidence type="ECO:0000313" key="9">
    <source>
        <dbReference type="EMBL" id="PVD36529.1"/>
    </source>
</evidence>
<evidence type="ECO:0000256" key="1">
    <source>
        <dbReference type="ARBA" id="ARBA00010617"/>
    </source>
</evidence>
<keyword evidence="8" id="KW-0472">Membrane</keyword>
<dbReference type="GO" id="GO:0005506">
    <property type="term" value="F:iron ion binding"/>
    <property type="evidence" value="ECO:0007669"/>
    <property type="project" value="InterPro"/>
</dbReference>
<sequence length="1008" mass="114220">MMIPQIIFWPGPALPWLLAVTGLFLYLLYKFFASEKKHVPPGPSGVIVFFDILKAVKGGTLHLLGEKLARQYGEIVMCRTIIGNLCFLNSARLVRQVFTDKETQLIANDRPHTFTGAVLSYRFKDVGLSDEVKTSEWSKIRKLFHSTLRFYGSGVEMFEGTMQTELQSLTGTLEIQTKMVGENNRQIAGGCCELEMEHFLPISIRRVLATLITGEAPDSKLSQMVGDLAVRIQKINCPTTDILLCTFPFLQFLPGTYYKDLCDRTLQCRDAFMEEVLTKGKANHVPGKPKGMLGALFDEQENNSSDWFTDDHIRGMLVDIVIAGYATSTELLKGFFLYMVHHPRVMKRVQEEIDRVLGQKVPSLEDRRSLPFTEAAILEALRVVTVPPLSLAHEAREDFTTDGFFIPKGTIIFENIWSMNRDPTAWEDPEVFRPERFLDDEGQLLPPTHPTRWRFLPFGIGKRSCPGENFARSRVFLYVTTLLQQFDFLPPGNHDLLPLTPDSWTEGVVLQLKPCYGDTQPGSSPVYVAILESDPSQPLKGGTLHLLGEKWARQYGDIVMCRTIIGNLCFLNSARLVRQVFTDKGTELVTNDRPPSYTGAVLAYNFKIVGLSDGVKLSDWSKMRKLFHSTLKFYGSGVETFEVMLRAELCRLTEALETEIKLAGGNDRQLPECRCDLEMESFVPISIRRVLATLITGEAHGPDSKVPQLVGDWAVCLQKIISPTTDYLLFTFPFLRFLPGTYYKELCDRTHKCRDAFMEEVFTKAKANHVPGKPKGMLGALFDEQVNNSSDWLTDDHIRGMMIDIVIAGYATSTELLKGFFLFMAHHPQAMKRIQQEIDKVLGLKAPSLNDRKSLPFIEAAILEVLRMVSTIPLSLGHETRDDVVTNGFCIPKGTIQLGNIWWMNRDPTAWEEPDVFRPERFLDNEGQLLPPTHPTRWRLLPFGVGRRSCPGESFARSRAFLYVTTLLQKFDFLPPVNHDLLPLTQDSWTEGVVLQLKPYYLCINKKW</sequence>
<evidence type="ECO:0000256" key="6">
    <source>
        <dbReference type="ARBA" id="ARBA00023033"/>
    </source>
</evidence>
<dbReference type="SUPFAM" id="SSF48264">
    <property type="entry name" value="Cytochrome P450"/>
    <property type="match status" value="2"/>
</dbReference>
<dbReference type="PRINTS" id="PR00463">
    <property type="entry name" value="EP450I"/>
</dbReference>
<reference evidence="9 10" key="1">
    <citation type="submission" date="2018-04" db="EMBL/GenBank/DDBJ databases">
        <title>The genome of golden apple snail Pomacea canaliculata provides insight into stress tolerance and invasive adaptation.</title>
        <authorList>
            <person name="Liu C."/>
            <person name="Liu B."/>
            <person name="Ren Y."/>
            <person name="Zhang Y."/>
            <person name="Wang H."/>
            <person name="Li S."/>
            <person name="Jiang F."/>
            <person name="Yin L."/>
            <person name="Zhang G."/>
            <person name="Qian W."/>
            <person name="Fan W."/>
        </authorList>
    </citation>
    <scope>NUCLEOTIDE SEQUENCE [LARGE SCALE GENOMIC DNA]</scope>
    <source>
        <strain evidence="9">SZHN2017</strain>
        <tissue evidence="9">Muscle</tissue>
    </source>
</reference>
<feature type="binding site" description="axial binding residue" evidence="7">
    <location>
        <position position="465"/>
    </location>
    <ligand>
        <name>heme</name>
        <dbReference type="ChEBI" id="CHEBI:30413"/>
    </ligand>
    <ligandPart>
        <name>Fe</name>
        <dbReference type="ChEBI" id="CHEBI:18248"/>
    </ligandPart>
</feature>
<dbReference type="GO" id="GO:0004497">
    <property type="term" value="F:monooxygenase activity"/>
    <property type="evidence" value="ECO:0007669"/>
    <property type="project" value="UniProtKB-KW"/>
</dbReference>
<dbReference type="Proteomes" id="UP000245119">
    <property type="component" value="Linkage Group LG2"/>
</dbReference>
<dbReference type="PANTHER" id="PTHR24289">
    <property type="entry name" value="STEROID 17-ALPHA-HYDROXYLASE/17,20 LYASE"/>
    <property type="match status" value="1"/>
</dbReference>
<evidence type="ECO:0000256" key="7">
    <source>
        <dbReference type="PIRSR" id="PIRSR602401-1"/>
    </source>
</evidence>
<proteinExistence type="inferred from homology"/>
<dbReference type="GO" id="GO:0020037">
    <property type="term" value="F:heme binding"/>
    <property type="evidence" value="ECO:0007669"/>
    <property type="project" value="InterPro"/>
</dbReference>
<dbReference type="InterPro" id="IPR002401">
    <property type="entry name" value="Cyt_P450_E_grp-I"/>
</dbReference>
<evidence type="ECO:0000256" key="5">
    <source>
        <dbReference type="ARBA" id="ARBA00023004"/>
    </source>
</evidence>
<dbReference type="PANTHER" id="PTHR24289:SF1">
    <property type="entry name" value="STEROID 17-ALPHA-HYDROXYLASE_17,20 LYASE"/>
    <property type="match status" value="1"/>
</dbReference>
<keyword evidence="8" id="KW-1133">Transmembrane helix</keyword>
<dbReference type="Gene3D" id="1.10.630.10">
    <property type="entry name" value="Cytochrome P450"/>
    <property type="match status" value="2"/>
</dbReference>
<dbReference type="OrthoDB" id="6141112at2759"/>
<keyword evidence="4" id="KW-0560">Oxidoreductase</keyword>
<evidence type="ECO:0000256" key="4">
    <source>
        <dbReference type="ARBA" id="ARBA00023002"/>
    </source>
</evidence>
<evidence type="ECO:0000256" key="3">
    <source>
        <dbReference type="ARBA" id="ARBA00022723"/>
    </source>
</evidence>
<keyword evidence="6" id="KW-0503">Monooxygenase</keyword>
<dbReference type="Pfam" id="PF00067">
    <property type="entry name" value="p450"/>
    <property type="match status" value="2"/>
</dbReference>
<evidence type="ECO:0000256" key="2">
    <source>
        <dbReference type="ARBA" id="ARBA00022617"/>
    </source>
</evidence>
<dbReference type="InterPro" id="IPR017972">
    <property type="entry name" value="Cyt_P450_CS"/>
</dbReference>
<organism evidence="9 10">
    <name type="scientific">Pomacea canaliculata</name>
    <name type="common">Golden apple snail</name>
    <dbReference type="NCBI Taxonomy" id="400727"/>
    <lineage>
        <taxon>Eukaryota</taxon>
        <taxon>Metazoa</taxon>
        <taxon>Spiralia</taxon>
        <taxon>Lophotrochozoa</taxon>
        <taxon>Mollusca</taxon>
        <taxon>Gastropoda</taxon>
        <taxon>Caenogastropoda</taxon>
        <taxon>Architaenioglossa</taxon>
        <taxon>Ampullarioidea</taxon>
        <taxon>Ampullariidae</taxon>
        <taxon>Pomacea</taxon>
    </lineage>
</organism>
<keyword evidence="5 7" id="KW-0408">Iron</keyword>
<feature type="transmembrane region" description="Helical" evidence="8">
    <location>
        <begin position="6"/>
        <end position="29"/>
    </location>
</feature>
<keyword evidence="8" id="KW-0812">Transmembrane</keyword>
<dbReference type="InterPro" id="IPR001128">
    <property type="entry name" value="Cyt_P450"/>
</dbReference>
<evidence type="ECO:0000256" key="8">
    <source>
        <dbReference type="SAM" id="Phobius"/>
    </source>
</evidence>
<keyword evidence="10" id="KW-1185">Reference proteome</keyword>
<protein>
    <recommendedName>
        <fullName evidence="11">Cytochrome P450</fullName>
    </recommendedName>
</protein>
<gene>
    <name evidence="9" type="ORF">C0Q70_03514</name>
</gene>
<dbReference type="AlphaFoldDB" id="A0A2T7PSY9"/>
<keyword evidence="2 7" id="KW-0349">Heme</keyword>
<comment type="cofactor">
    <cofactor evidence="7">
        <name>heme</name>
        <dbReference type="ChEBI" id="CHEBI:30413"/>
    </cofactor>
</comment>
<dbReference type="PROSITE" id="PS00086">
    <property type="entry name" value="CYTOCHROME_P450"/>
    <property type="match status" value="2"/>
</dbReference>
<keyword evidence="3 7" id="KW-0479">Metal-binding</keyword>
<dbReference type="GO" id="GO:0016705">
    <property type="term" value="F:oxidoreductase activity, acting on paired donors, with incorporation or reduction of molecular oxygen"/>
    <property type="evidence" value="ECO:0007669"/>
    <property type="project" value="InterPro"/>
</dbReference>
<comment type="caution">
    <text evidence="9">The sequence shown here is derived from an EMBL/GenBank/DDBJ whole genome shotgun (WGS) entry which is preliminary data.</text>
</comment>
<evidence type="ECO:0000313" key="10">
    <source>
        <dbReference type="Proteomes" id="UP000245119"/>
    </source>
</evidence>
<evidence type="ECO:0008006" key="11">
    <source>
        <dbReference type="Google" id="ProtNLM"/>
    </source>
</evidence>
<name>A0A2T7PSY9_POMCA</name>
<dbReference type="STRING" id="400727.A0A2T7PSY9"/>